<protein>
    <submittedName>
        <fullName evidence="1">Uncharacterized protein</fullName>
    </submittedName>
</protein>
<dbReference type="RefSeq" id="WP_270023062.1">
    <property type="nucleotide sequence ID" value="NZ_JAPDDP010000001.1"/>
</dbReference>
<organism evidence="1 2">
    <name type="scientific">Solirubrobacter phytolaccae</name>
    <dbReference type="NCBI Taxonomy" id="1404360"/>
    <lineage>
        <taxon>Bacteria</taxon>
        <taxon>Bacillati</taxon>
        <taxon>Actinomycetota</taxon>
        <taxon>Thermoleophilia</taxon>
        <taxon>Solirubrobacterales</taxon>
        <taxon>Solirubrobacteraceae</taxon>
        <taxon>Solirubrobacter</taxon>
    </lineage>
</organism>
<evidence type="ECO:0000313" key="2">
    <source>
        <dbReference type="Proteomes" id="UP001147653"/>
    </source>
</evidence>
<comment type="caution">
    <text evidence="1">The sequence shown here is derived from an EMBL/GenBank/DDBJ whole genome shotgun (WGS) entry which is preliminary data.</text>
</comment>
<reference evidence="1" key="1">
    <citation type="submission" date="2022-10" db="EMBL/GenBank/DDBJ databases">
        <title>The WGS of Solirubrobacter phytolaccae KCTC 29190.</title>
        <authorList>
            <person name="Jiang Z."/>
        </authorList>
    </citation>
    <scope>NUCLEOTIDE SEQUENCE</scope>
    <source>
        <strain evidence="1">KCTC 29190</strain>
    </source>
</reference>
<dbReference type="AlphaFoldDB" id="A0A9X3N5T5"/>
<name>A0A9X3N5T5_9ACTN</name>
<proteinExistence type="predicted"/>
<gene>
    <name evidence="1" type="ORF">OJ997_00685</name>
</gene>
<dbReference type="Proteomes" id="UP001147653">
    <property type="component" value="Unassembled WGS sequence"/>
</dbReference>
<accession>A0A9X3N5T5</accession>
<evidence type="ECO:0000313" key="1">
    <source>
        <dbReference type="EMBL" id="MDA0178794.1"/>
    </source>
</evidence>
<keyword evidence="2" id="KW-1185">Reference proteome</keyword>
<dbReference type="EMBL" id="JAPDDP010000001">
    <property type="protein sequence ID" value="MDA0178794.1"/>
    <property type="molecule type" value="Genomic_DNA"/>
</dbReference>
<sequence length="298" mass="33011">MAAMTWAHFEEKEFEVAAAVELSHAPSGPGYVFSSGQVLEELLGYDAAVAPPIGHVVWRVLGVRRPRGVVLIRSLWELGRRPPASRLPTVPVSLVVQYKRPEHLRGARAKQWGLWHAPYFRFTTAPRQQAVLLRLHKQLGADALVRYASPAFWSQGDLEAAIVSRSVLTQTGFVGPDRLAGHRVWTYVGPGQDGLANPTGRRTRFESFDDLRSARERSAVPPPVGGELVLRQSVESHLKRVAAAAREREPQLRRSVVRWAGDLQREVPELGPTQREAIVDLATIVTVVAAYGASWHLI</sequence>